<reference evidence="2 3" key="1">
    <citation type="submission" date="2020-08" db="EMBL/GenBank/DDBJ databases">
        <title>Amycolatopsis echigonensis JCM 21831.</title>
        <authorList>
            <person name="Tedsree N."/>
            <person name="Kuncharoen N."/>
            <person name="Likhitwitayawuid K."/>
            <person name="Tanasupawat S."/>
        </authorList>
    </citation>
    <scope>NUCLEOTIDE SEQUENCE [LARGE SCALE GENOMIC DNA]</scope>
    <source>
        <strain evidence="2 3">JCM 21831</strain>
    </source>
</reference>
<dbReference type="InterPro" id="IPR012337">
    <property type="entry name" value="RNaseH-like_sf"/>
</dbReference>
<sequence>RGTQYASTEFRATLTALGIRPSMGRTGSCYDNAAAESFFATLKTEIGTRSWTTRSHTREAVFAYLAYYNHHRLHSTLGYRTPRETRTNYPHHHAHAA</sequence>
<dbReference type="Gene3D" id="3.30.420.10">
    <property type="entry name" value="Ribonuclease H-like superfamily/Ribonuclease H"/>
    <property type="match status" value="1"/>
</dbReference>
<dbReference type="Proteomes" id="UP000550260">
    <property type="component" value="Unassembled WGS sequence"/>
</dbReference>
<accession>A0A8E2B9F7</accession>
<evidence type="ECO:0000259" key="1">
    <source>
        <dbReference type="PROSITE" id="PS50994"/>
    </source>
</evidence>
<evidence type="ECO:0000313" key="3">
    <source>
        <dbReference type="Proteomes" id="UP000550260"/>
    </source>
</evidence>
<dbReference type="SUPFAM" id="SSF53098">
    <property type="entry name" value="Ribonuclease H-like"/>
    <property type="match status" value="1"/>
</dbReference>
<name>A0A8E2B9F7_9PSEU</name>
<dbReference type="GO" id="GO:0003676">
    <property type="term" value="F:nucleic acid binding"/>
    <property type="evidence" value="ECO:0007669"/>
    <property type="project" value="InterPro"/>
</dbReference>
<organism evidence="2 3">
    <name type="scientific">Amycolatopsis echigonensis</name>
    <dbReference type="NCBI Taxonomy" id="2576905"/>
    <lineage>
        <taxon>Bacteria</taxon>
        <taxon>Bacillati</taxon>
        <taxon>Actinomycetota</taxon>
        <taxon>Actinomycetes</taxon>
        <taxon>Pseudonocardiales</taxon>
        <taxon>Pseudonocardiaceae</taxon>
        <taxon>Amycolatopsis</taxon>
    </lineage>
</organism>
<dbReference type="Pfam" id="PF13683">
    <property type="entry name" value="rve_3"/>
    <property type="match status" value="1"/>
</dbReference>
<dbReference type="AlphaFoldDB" id="A0A8E2B9F7"/>
<proteinExistence type="predicted"/>
<gene>
    <name evidence="2" type="ORF">H5411_33210</name>
</gene>
<feature type="non-terminal residue" evidence="2">
    <location>
        <position position="1"/>
    </location>
</feature>
<dbReference type="EMBL" id="JACJHR010000063">
    <property type="protein sequence ID" value="MBB2503988.1"/>
    <property type="molecule type" value="Genomic_DNA"/>
</dbReference>
<dbReference type="PROSITE" id="PS50994">
    <property type="entry name" value="INTEGRASE"/>
    <property type="match status" value="1"/>
</dbReference>
<feature type="domain" description="Integrase catalytic" evidence="1">
    <location>
        <begin position="1"/>
        <end position="90"/>
    </location>
</feature>
<dbReference type="InterPro" id="IPR036397">
    <property type="entry name" value="RNaseH_sf"/>
</dbReference>
<comment type="caution">
    <text evidence="2">The sequence shown here is derived from an EMBL/GenBank/DDBJ whole genome shotgun (WGS) entry which is preliminary data.</text>
</comment>
<dbReference type="GO" id="GO:0015074">
    <property type="term" value="P:DNA integration"/>
    <property type="evidence" value="ECO:0007669"/>
    <property type="project" value="InterPro"/>
</dbReference>
<dbReference type="InterPro" id="IPR001584">
    <property type="entry name" value="Integrase_cat-core"/>
</dbReference>
<dbReference type="PANTHER" id="PTHR46889:SF4">
    <property type="entry name" value="TRANSPOSASE INSO FOR INSERTION SEQUENCE ELEMENT IS911B-RELATED"/>
    <property type="match status" value="1"/>
</dbReference>
<evidence type="ECO:0000313" key="2">
    <source>
        <dbReference type="EMBL" id="MBB2503988.1"/>
    </source>
</evidence>
<dbReference type="InterPro" id="IPR050900">
    <property type="entry name" value="Transposase_IS3/IS150/IS904"/>
</dbReference>
<dbReference type="RefSeq" id="WP_183126075.1">
    <property type="nucleotide sequence ID" value="NZ_JACJHR010000063.1"/>
</dbReference>
<protein>
    <submittedName>
        <fullName evidence="2">Transposase</fullName>
    </submittedName>
</protein>
<dbReference type="PANTHER" id="PTHR46889">
    <property type="entry name" value="TRANSPOSASE INSF FOR INSERTION SEQUENCE IS3B-RELATED"/>
    <property type="match status" value="1"/>
</dbReference>